<feature type="domain" description="Aminoglycoside phosphotransferase" evidence="1">
    <location>
        <begin position="37"/>
        <end position="255"/>
    </location>
</feature>
<organism evidence="2 3">
    <name type="scientific">Pseudonocardia halophobica</name>
    <dbReference type="NCBI Taxonomy" id="29401"/>
    <lineage>
        <taxon>Bacteria</taxon>
        <taxon>Bacillati</taxon>
        <taxon>Actinomycetota</taxon>
        <taxon>Actinomycetes</taxon>
        <taxon>Pseudonocardiales</taxon>
        <taxon>Pseudonocardiaceae</taxon>
        <taxon>Pseudonocardia</taxon>
    </lineage>
</organism>
<dbReference type="Gene3D" id="3.90.1200.10">
    <property type="match status" value="1"/>
</dbReference>
<dbReference type="InterPro" id="IPR051678">
    <property type="entry name" value="AGP_Transferase"/>
</dbReference>
<reference evidence="2" key="2">
    <citation type="submission" date="2023-01" db="EMBL/GenBank/DDBJ databases">
        <authorList>
            <person name="Sun Q."/>
            <person name="Evtushenko L."/>
        </authorList>
    </citation>
    <scope>NUCLEOTIDE SEQUENCE</scope>
    <source>
        <strain evidence="2">VKM Ac-1069</strain>
    </source>
</reference>
<dbReference type="InterPro" id="IPR041726">
    <property type="entry name" value="ACAD10_11_N"/>
</dbReference>
<name>A0A9W6KYD8_9PSEU</name>
<dbReference type="RefSeq" id="WP_037039689.1">
    <property type="nucleotide sequence ID" value="NZ_BAAAUZ010000013.1"/>
</dbReference>
<dbReference type="Pfam" id="PF01636">
    <property type="entry name" value="APH"/>
    <property type="match status" value="1"/>
</dbReference>
<gene>
    <name evidence="2" type="ORF">GCM10017577_06050</name>
</gene>
<dbReference type="Gene3D" id="3.30.200.20">
    <property type="entry name" value="Phosphorylase Kinase, domain 1"/>
    <property type="match status" value="1"/>
</dbReference>
<evidence type="ECO:0000313" key="2">
    <source>
        <dbReference type="EMBL" id="GLL09465.1"/>
    </source>
</evidence>
<sequence>MSSADAEAGWDWSEADLAALEAFLAKHGVADGPLATRRIGDGHSNLTYLVRGSRDVVVRRPPPPPLPPGAHDVLREARLLAGLAGTGVPVPEVLATAETGEVIDSPLYVMSHVPGAVVTTRTPPELAEHRRAIGESMVDILARLHAVDWQAAGLAEMGRPEGFNGRHLRRMRRLVADADGNPPAAFADIDAWLEAHVPAESGATLVHNDYRLGNVILGPTGTVAAVLDWELATIGDPLFDVGYFLASWPVAGKPLTPTAELGAAVLEPGYATRDELAERYAGATGRDLSGLRWYTALALWKLAVLYEYSHRRATAGHGDPYYADPGLVQSFLAAAHRTAGI</sequence>
<dbReference type="PANTHER" id="PTHR21310:SF40">
    <property type="entry name" value="AMINOGLYCOSIDE PHOSPHOTRANSFERASE DOMAIN-CONTAINING PROTEIN-RELATED"/>
    <property type="match status" value="1"/>
</dbReference>
<keyword evidence="3" id="KW-1185">Reference proteome</keyword>
<dbReference type="SUPFAM" id="SSF56112">
    <property type="entry name" value="Protein kinase-like (PK-like)"/>
    <property type="match status" value="1"/>
</dbReference>
<accession>A0A9W6KYD8</accession>
<evidence type="ECO:0000313" key="3">
    <source>
        <dbReference type="Proteomes" id="UP001143463"/>
    </source>
</evidence>
<proteinExistence type="predicted"/>
<dbReference type="EMBL" id="BSFQ01000002">
    <property type="protein sequence ID" value="GLL09465.1"/>
    <property type="molecule type" value="Genomic_DNA"/>
</dbReference>
<dbReference type="InterPro" id="IPR011009">
    <property type="entry name" value="Kinase-like_dom_sf"/>
</dbReference>
<comment type="caution">
    <text evidence="2">The sequence shown here is derived from an EMBL/GenBank/DDBJ whole genome shotgun (WGS) entry which is preliminary data.</text>
</comment>
<evidence type="ECO:0000259" key="1">
    <source>
        <dbReference type="Pfam" id="PF01636"/>
    </source>
</evidence>
<dbReference type="CDD" id="cd05154">
    <property type="entry name" value="ACAD10_11_N-like"/>
    <property type="match status" value="1"/>
</dbReference>
<dbReference type="Proteomes" id="UP001143463">
    <property type="component" value="Unassembled WGS sequence"/>
</dbReference>
<dbReference type="AlphaFoldDB" id="A0A9W6KYD8"/>
<reference evidence="2" key="1">
    <citation type="journal article" date="2014" name="Int. J. Syst. Evol. Microbiol.">
        <title>Complete genome sequence of Corynebacterium casei LMG S-19264T (=DSM 44701T), isolated from a smear-ripened cheese.</title>
        <authorList>
            <consortium name="US DOE Joint Genome Institute (JGI-PGF)"/>
            <person name="Walter F."/>
            <person name="Albersmeier A."/>
            <person name="Kalinowski J."/>
            <person name="Ruckert C."/>
        </authorList>
    </citation>
    <scope>NUCLEOTIDE SEQUENCE</scope>
    <source>
        <strain evidence="2">VKM Ac-1069</strain>
    </source>
</reference>
<dbReference type="PANTHER" id="PTHR21310">
    <property type="entry name" value="AMINOGLYCOSIDE PHOSPHOTRANSFERASE-RELATED-RELATED"/>
    <property type="match status" value="1"/>
</dbReference>
<dbReference type="InterPro" id="IPR002575">
    <property type="entry name" value="Aminoglycoside_PTrfase"/>
</dbReference>
<protein>
    <submittedName>
        <fullName evidence="2">Aminoglycoside phosphotransferase</fullName>
    </submittedName>
</protein>